<sequence>MPGVMRSRIGWTMPLARASSSRRSSSSRLSTTKKPTPLSSAKRMSASVLLLPWK</sequence>
<gene>
    <name evidence="2" type="ORF">EVA_20702</name>
</gene>
<proteinExistence type="predicted"/>
<organism evidence="2">
    <name type="scientific">gut metagenome</name>
    <dbReference type="NCBI Taxonomy" id="749906"/>
    <lineage>
        <taxon>unclassified sequences</taxon>
        <taxon>metagenomes</taxon>
        <taxon>organismal metagenomes</taxon>
    </lineage>
</organism>
<comment type="caution">
    <text evidence="2">The sequence shown here is derived from an EMBL/GenBank/DDBJ whole genome shotgun (WGS) entry which is preliminary data.</text>
</comment>
<dbReference type="AlphaFoldDB" id="J9F8G2"/>
<evidence type="ECO:0000313" key="2">
    <source>
        <dbReference type="EMBL" id="EJW91191.1"/>
    </source>
</evidence>
<evidence type="ECO:0000256" key="1">
    <source>
        <dbReference type="SAM" id="MobiDB-lite"/>
    </source>
</evidence>
<feature type="region of interest" description="Disordered" evidence="1">
    <location>
        <begin position="1"/>
        <end position="44"/>
    </location>
</feature>
<feature type="compositionally biased region" description="Low complexity" evidence="1">
    <location>
        <begin position="15"/>
        <end position="30"/>
    </location>
</feature>
<reference evidence="2" key="1">
    <citation type="journal article" date="2012" name="PLoS ONE">
        <title>Gene sets for utilization of primary and secondary nutrition supplies in the distal gut of endangered iberian lynx.</title>
        <authorList>
            <person name="Alcaide M."/>
            <person name="Messina E."/>
            <person name="Richter M."/>
            <person name="Bargiela R."/>
            <person name="Peplies J."/>
            <person name="Huws S.A."/>
            <person name="Newbold C.J."/>
            <person name="Golyshin P.N."/>
            <person name="Simon M.A."/>
            <person name="Lopez G."/>
            <person name="Yakimov M.M."/>
            <person name="Ferrer M."/>
        </authorList>
    </citation>
    <scope>NUCLEOTIDE SEQUENCE</scope>
</reference>
<name>J9F8G2_9ZZZZ</name>
<protein>
    <submittedName>
        <fullName evidence="2">Uncharacterized protein</fullName>
    </submittedName>
</protein>
<dbReference type="EMBL" id="AMCI01008346">
    <property type="protein sequence ID" value="EJW91191.1"/>
    <property type="molecule type" value="Genomic_DNA"/>
</dbReference>
<accession>J9F8G2</accession>